<keyword evidence="1" id="KW-0732">Signal</keyword>
<feature type="chain" id="PRO_5046860420" evidence="1">
    <location>
        <begin position="24"/>
        <end position="192"/>
    </location>
</feature>
<organism evidence="3 4">
    <name type="scientific">Shewanella electrodiphila</name>
    <dbReference type="NCBI Taxonomy" id="934143"/>
    <lineage>
        <taxon>Bacteria</taxon>
        <taxon>Pseudomonadati</taxon>
        <taxon>Pseudomonadota</taxon>
        <taxon>Gammaproteobacteria</taxon>
        <taxon>Alteromonadales</taxon>
        <taxon>Shewanellaceae</taxon>
        <taxon>Shewanella</taxon>
    </lineage>
</organism>
<dbReference type="Proteomes" id="UP001202134">
    <property type="component" value="Unassembled WGS sequence"/>
</dbReference>
<evidence type="ECO:0000313" key="3">
    <source>
        <dbReference type="EMBL" id="MCL1046240.1"/>
    </source>
</evidence>
<dbReference type="EMBL" id="JAKIKU010000006">
    <property type="protein sequence ID" value="MCL1046240.1"/>
    <property type="molecule type" value="Genomic_DNA"/>
</dbReference>
<reference evidence="3 4" key="1">
    <citation type="submission" date="2022-01" db="EMBL/GenBank/DDBJ databases">
        <title>Whole genome-based taxonomy of the Shewanellaceae.</title>
        <authorList>
            <person name="Martin-Rodriguez A.J."/>
        </authorList>
    </citation>
    <scope>NUCLEOTIDE SEQUENCE [LARGE SCALE GENOMIC DNA]</scope>
    <source>
        <strain evidence="3 4">DSM 24955</strain>
    </source>
</reference>
<feature type="signal peptide" evidence="1">
    <location>
        <begin position="1"/>
        <end position="23"/>
    </location>
</feature>
<keyword evidence="4" id="KW-1185">Reference proteome</keyword>
<dbReference type="InterPro" id="IPR025411">
    <property type="entry name" value="DUF4136"/>
</dbReference>
<dbReference type="Pfam" id="PF13590">
    <property type="entry name" value="DUF4136"/>
    <property type="match status" value="1"/>
</dbReference>
<evidence type="ECO:0000259" key="2">
    <source>
        <dbReference type="Pfam" id="PF13590"/>
    </source>
</evidence>
<proteinExistence type="predicted"/>
<dbReference type="Gene3D" id="3.30.160.670">
    <property type="match status" value="1"/>
</dbReference>
<dbReference type="PROSITE" id="PS51257">
    <property type="entry name" value="PROKAR_LIPOPROTEIN"/>
    <property type="match status" value="1"/>
</dbReference>
<name>A0ABT0KQX1_9GAMM</name>
<dbReference type="RefSeq" id="WP_248955981.1">
    <property type="nucleotide sequence ID" value="NZ_JAKIKU010000006.1"/>
</dbReference>
<evidence type="ECO:0000313" key="4">
    <source>
        <dbReference type="Proteomes" id="UP001202134"/>
    </source>
</evidence>
<gene>
    <name evidence="3" type="ORF">L2737_13025</name>
</gene>
<accession>A0ABT0KQX1</accession>
<sequence length="192" mass="21357">MINKQWCLWISLVAVLISGCASNETIIDPVPSRITMVTSGDLGMISEHAKTFSWHPTMFTVHSANKIDDAELVRHMRQSITKIMNAKGYHYVSADQSPSLILGFGMALESEISDKEIMKRAGLVAGLSTKGVDDDYEKGSVLVALFNPNSIQPVWKVLAQGFTDTDRPVEDREQRFDKLTSMMLNSIPNHVM</sequence>
<comment type="caution">
    <text evidence="3">The sequence shown here is derived from an EMBL/GenBank/DDBJ whole genome shotgun (WGS) entry which is preliminary data.</text>
</comment>
<evidence type="ECO:0000256" key="1">
    <source>
        <dbReference type="SAM" id="SignalP"/>
    </source>
</evidence>
<feature type="domain" description="DUF4136" evidence="2">
    <location>
        <begin position="49"/>
        <end position="188"/>
    </location>
</feature>
<protein>
    <submittedName>
        <fullName evidence="3">DUF4136 domain-containing protein</fullName>
    </submittedName>
</protein>